<dbReference type="InterPro" id="IPR001307">
    <property type="entry name" value="Thiosulphate_STrfase_CS"/>
</dbReference>
<dbReference type="EMBL" id="BMMP01000012">
    <property type="protein sequence ID" value="GGO52877.1"/>
    <property type="molecule type" value="Genomic_DNA"/>
</dbReference>
<name>A0ABQ2MIL3_9ACTN</name>
<sequence length="204" mass="20603">MTTPPAQPAALTVEELRPRLGHADVIDVRTPAEYGSGHIPGALNVPLDRLDEALPALRTASSRALLVAVCASGGRSGAACARLAAAGVPAVSLDGGTDAWASGGHRLDRPSDGSRAVWPMERQVRLTAGSLVVLGVLLDLAIPGARVLSLLIGAGLVFSALSNTCGMAVLLSKLPHNRRAGGGTGWDATLRILTDGRTGGAAGA</sequence>
<dbReference type="PROSITE" id="PS50206">
    <property type="entry name" value="RHODANESE_3"/>
    <property type="match status" value="1"/>
</dbReference>
<feature type="transmembrane region" description="Helical" evidence="1">
    <location>
        <begin position="124"/>
        <end position="142"/>
    </location>
</feature>
<evidence type="ECO:0000256" key="1">
    <source>
        <dbReference type="SAM" id="Phobius"/>
    </source>
</evidence>
<evidence type="ECO:0000313" key="3">
    <source>
        <dbReference type="EMBL" id="GGO52877.1"/>
    </source>
</evidence>
<keyword evidence="4" id="KW-1185">Reference proteome</keyword>
<dbReference type="SMART" id="SM00450">
    <property type="entry name" value="RHOD"/>
    <property type="match status" value="1"/>
</dbReference>
<dbReference type="Pfam" id="PF11127">
    <property type="entry name" value="YgaP-like_TM"/>
    <property type="match status" value="1"/>
</dbReference>
<accession>A0ABQ2MIL3</accession>
<feature type="transmembrane region" description="Helical" evidence="1">
    <location>
        <begin position="148"/>
        <end position="171"/>
    </location>
</feature>
<reference evidence="4" key="1">
    <citation type="journal article" date="2019" name="Int. J. Syst. Evol. Microbiol.">
        <title>The Global Catalogue of Microorganisms (GCM) 10K type strain sequencing project: providing services to taxonomists for standard genome sequencing and annotation.</title>
        <authorList>
            <consortium name="The Broad Institute Genomics Platform"/>
            <consortium name="The Broad Institute Genome Sequencing Center for Infectious Disease"/>
            <person name="Wu L."/>
            <person name="Ma J."/>
        </authorList>
    </citation>
    <scope>NUCLEOTIDE SEQUENCE [LARGE SCALE GENOMIC DNA]</scope>
    <source>
        <strain evidence="4">CGMCC 4.7178</strain>
    </source>
</reference>
<dbReference type="RefSeq" id="WP_373292124.1">
    <property type="nucleotide sequence ID" value="NZ_BMMP01000012.1"/>
</dbReference>
<dbReference type="InterPro" id="IPR001763">
    <property type="entry name" value="Rhodanese-like_dom"/>
</dbReference>
<evidence type="ECO:0000313" key="4">
    <source>
        <dbReference type="Proteomes" id="UP000631535"/>
    </source>
</evidence>
<dbReference type="PANTHER" id="PTHR45431">
    <property type="entry name" value="RHODANESE-LIKE DOMAIN-CONTAINING PROTEIN 15, CHLOROPLASTIC"/>
    <property type="match status" value="1"/>
</dbReference>
<evidence type="ECO:0000259" key="2">
    <source>
        <dbReference type="PROSITE" id="PS50206"/>
    </source>
</evidence>
<keyword evidence="1" id="KW-0812">Transmembrane</keyword>
<gene>
    <name evidence="3" type="ORF">GCM10012287_38200</name>
</gene>
<dbReference type="Pfam" id="PF00581">
    <property type="entry name" value="Rhodanese"/>
    <property type="match status" value="1"/>
</dbReference>
<keyword evidence="1" id="KW-1133">Transmembrane helix</keyword>
<dbReference type="Proteomes" id="UP000631535">
    <property type="component" value="Unassembled WGS sequence"/>
</dbReference>
<dbReference type="Gene3D" id="3.40.250.10">
    <property type="entry name" value="Rhodanese-like domain"/>
    <property type="match status" value="1"/>
</dbReference>
<feature type="domain" description="Rhodanese" evidence="2">
    <location>
        <begin position="19"/>
        <end position="109"/>
    </location>
</feature>
<protein>
    <submittedName>
        <fullName evidence="3">Transporter</fullName>
    </submittedName>
</protein>
<keyword evidence="1" id="KW-0472">Membrane</keyword>
<dbReference type="CDD" id="cd00158">
    <property type="entry name" value="RHOD"/>
    <property type="match status" value="1"/>
</dbReference>
<dbReference type="InterPro" id="IPR052367">
    <property type="entry name" value="Thiosulfate_ST/Rhodanese-like"/>
</dbReference>
<dbReference type="SUPFAM" id="SSF52821">
    <property type="entry name" value="Rhodanese/Cell cycle control phosphatase"/>
    <property type="match status" value="1"/>
</dbReference>
<dbReference type="Gene3D" id="6.10.140.1340">
    <property type="match status" value="1"/>
</dbReference>
<dbReference type="InterPro" id="IPR036873">
    <property type="entry name" value="Rhodanese-like_dom_sf"/>
</dbReference>
<comment type="caution">
    <text evidence="3">The sequence shown here is derived from an EMBL/GenBank/DDBJ whole genome shotgun (WGS) entry which is preliminary data.</text>
</comment>
<proteinExistence type="predicted"/>
<dbReference type="InterPro" id="IPR021309">
    <property type="entry name" value="YgaP-like_TM"/>
</dbReference>
<organism evidence="3 4">
    <name type="scientific">Streptomyces daqingensis</name>
    <dbReference type="NCBI Taxonomy" id="1472640"/>
    <lineage>
        <taxon>Bacteria</taxon>
        <taxon>Bacillati</taxon>
        <taxon>Actinomycetota</taxon>
        <taxon>Actinomycetes</taxon>
        <taxon>Kitasatosporales</taxon>
        <taxon>Streptomycetaceae</taxon>
        <taxon>Streptomyces</taxon>
    </lineage>
</organism>
<dbReference type="PANTHER" id="PTHR45431:SF3">
    <property type="entry name" value="RHODANESE-LIKE DOMAIN-CONTAINING PROTEIN 15, CHLOROPLASTIC"/>
    <property type="match status" value="1"/>
</dbReference>
<dbReference type="PROSITE" id="PS00380">
    <property type="entry name" value="RHODANESE_1"/>
    <property type="match status" value="1"/>
</dbReference>